<dbReference type="EMBL" id="CP121472">
    <property type="protein sequence ID" value="WPL19546.1"/>
    <property type="molecule type" value="Genomic_DNA"/>
</dbReference>
<evidence type="ECO:0000313" key="1">
    <source>
        <dbReference type="EMBL" id="WPL19546.1"/>
    </source>
</evidence>
<accession>A0ABZ0SJ11</accession>
<name>A0ABZ0SJ11_9GAMM</name>
<protein>
    <submittedName>
        <fullName evidence="1">Uncharacterized protein</fullName>
    </submittedName>
</protein>
<reference evidence="1 2" key="1">
    <citation type="journal article" date="2023" name="Microorganisms">
        <title>Thiorhodovibrio frisius and Trv. litoralis spp. nov., Two Novel Members from a Clade of Fastidious Purple Sulfur Bacteria That Exhibit Unique Red-Shifted Light-Harvesting Capabilities.</title>
        <authorList>
            <person name="Methner A."/>
            <person name="Kuzyk S.B."/>
            <person name="Petersen J."/>
            <person name="Bauer S."/>
            <person name="Brinkmann H."/>
            <person name="Sichau K."/>
            <person name="Wanner G."/>
            <person name="Wolf J."/>
            <person name="Neumann-Schaal M."/>
            <person name="Henke P."/>
            <person name="Tank M."/>
            <person name="Sproer C."/>
            <person name="Bunk B."/>
            <person name="Overmann J."/>
        </authorList>
    </citation>
    <scope>NUCLEOTIDE SEQUENCE [LARGE SCALE GENOMIC DNA]</scope>
    <source>
        <strain evidence="1 2">DSM 6702</strain>
    </source>
</reference>
<keyword evidence="2" id="KW-1185">Reference proteome</keyword>
<evidence type="ECO:0000313" key="2">
    <source>
        <dbReference type="Proteomes" id="UP001432180"/>
    </source>
</evidence>
<dbReference type="Proteomes" id="UP001432180">
    <property type="component" value="Chromosome"/>
</dbReference>
<sequence length="35" mass="3957">MITSTKKLWVVIGAMPIQFFQLAAEAATIFFEQKP</sequence>
<proteinExistence type="predicted"/>
<gene>
    <name evidence="1" type="ORF">Thiowin_04679</name>
</gene>
<organism evidence="1 2">
    <name type="scientific">Thiorhodovibrio winogradskyi</name>
    <dbReference type="NCBI Taxonomy" id="77007"/>
    <lineage>
        <taxon>Bacteria</taxon>
        <taxon>Pseudomonadati</taxon>
        <taxon>Pseudomonadota</taxon>
        <taxon>Gammaproteobacteria</taxon>
        <taxon>Chromatiales</taxon>
        <taxon>Chromatiaceae</taxon>
        <taxon>Thiorhodovibrio</taxon>
    </lineage>
</organism>